<accession>A0AA85KBQ8</accession>
<protein>
    <recommendedName>
        <fullName evidence="2">Leucine-rich repeat-containing protein 51</fullName>
    </recommendedName>
</protein>
<keyword evidence="3" id="KW-0963">Cytoplasm</keyword>
<dbReference type="InterPro" id="IPR032675">
    <property type="entry name" value="LRR_dom_sf"/>
</dbReference>
<sequence length="199" mass="22572">MTETEPKRVQKPTPNIKILAFQPLDFSFMNIKDIRDLPKCEPRITTGINLVIHKSRSGKWITQTLKVNNNQIEDIASIPSVVGELFENISKLTWLDVSCNKISAVPNTICNLKSLRIIYMHGNEIKTFQDVSRLKPLSGLSKLTLHGNPVEKEKGYFHTVLSILPNLITLDFTGISPVDQQTAALIKRPYYQSKRSKQE</sequence>
<evidence type="ECO:0000313" key="7">
    <source>
        <dbReference type="WBParaSite" id="TREG1_72050.2"/>
    </source>
</evidence>
<dbReference type="PANTHER" id="PTHR46545:SF1">
    <property type="entry name" value="LEUCINE-RICH REPEAT-CONTAINING PROTEIN 51"/>
    <property type="match status" value="1"/>
</dbReference>
<organism evidence="6 7">
    <name type="scientific">Trichobilharzia regenti</name>
    <name type="common">Nasal bird schistosome</name>
    <dbReference type="NCBI Taxonomy" id="157069"/>
    <lineage>
        <taxon>Eukaryota</taxon>
        <taxon>Metazoa</taxon>
        <taxon>Spiralia</taxon>
        <taxon>Lophotrochozoa</taxon>
        <taxon>Platyhelminthes</taxon>
        <taxon>Trematoda</taxon>
        <taxon>Digenea</taxon>
        <taxon>Strigeidida</taxon>
        <taxon>Schistosomatoidea</taxon>
        <taxon>Schistosomatidae</taxon>
        <taxon>Trichobilharzia</taxon>
    </lineage>
</organism>
<dbReference type="PANTHER" id="PTHR46545">
    <property type="entry name" value="LEUCINE-RICH REPEAT-CONTAINING PROTEIN 51"/>
    <property type="match status" value="1"/>
</dbReference>
<keyword evidence="4" id="KW-0433">Leucine-rich repeat</keyword>
<reference evidence="7" key="2">
    <citation type="submission" date="2023-11" db="UniProtKB">
        <authorList>
            <consortium name="WormBaseParasite"/>
        </authorList>
    </citation>
    <scope>IDENTIFICATION</scope>
</reference>
<keyword evidence="6" id="KW-1185">Reference proteome</keyword>
<dbReference type="Proteomes" id="UP000050795">
    <property type="component" value="Unassembled WGS sequence"/>
</dbReference>
<evidence type="ECO:0000256" key="1">
    <source>
        <dbReference type="ARBA" id="ARBA00004496"/>
    </source>
</evidence>
<dbReference type="AlphaFoldDB" id="A0AA85KBQ8"/>
<proteinExistence type="predicted"/>
<reference evidence="6" key="1">
    <citation type="submission" date="2022-06" db="EMBL/GenBank/DDBJ databases">
        <authorList>
            <person name="Berger JAMES D."/>
            <person name="Berger JAMES D."/>
        </authorList>
    </citation>
    <scope>NUCLEOTIDE SEQUENCE [LARGE SCALE GENOMIC DNA]</scope>
</reference>
<evidence type="ECO:0000256" key="3">
    <source>
        <dbReference type="ARBA" id="ARBA00022490"/>
    </source>
</evidence>
<evidence type="ECO:0000256" key="5">
    <source>
        <dbReference type="ARBA" id="ARBA00022737"/>
    </source>
</evidence>
<name>A0AA85KBQ8_TRIRE</name>
<evidence type="ECO:0000256" key="2">
    <source>
        <dbReference type="ARBA" id="ARBA00014223"/>
    </source>
</evidence>
<dbReference type="WBParaSite" id="TREG1_72050.2">
    <property type="protein sequence ID" value="TREG1_72050.2"/>
    <property type="gene ID" value="TREG1_72050"/>
</dbReference>
<comment type="subcellular location">
    <subcellularLocation>
        <location evidence="1">Cytoplasm</location>
    </subcellularLocation>
</comment>
<dbReference type="GO" id="GO:0005737">
    <property type="term" value="C:cytoplasm"/>
    <property type="evidence" value="ECO:0007669"/>
    <property type="project" value="UniProtKB-SubCell"/>
</dbReference>
<dbReference type="Pfam" id="PF13855">
    <property type="entry name" value="LRR_8"/>
    <property type="match status" value="1"/>
</dbReference>
<dbReference type="SUPFAM" id="SSF52058">
    <property type="entry name" value="L domain-like"/>
    <property type="match status" value="1"/>
</dbReference>
<keyword evidence="5" id="KW-0677">Repeat</keyword>
<dbReference type="Gene3D" id="3.80.10.10">
    <property type="entry name" value="Ribonuclease Inhibitor"/>
    <property type="match status" value="1"/>
</dbReference>
<evidence type="ECO:0000313" key="6">
    <source>
        <dbReference type="Proteomes" id="UP000050795"/>
    </source>
</evidence>
<dbReference type="InterPro" id="IPR001611">
    <property type="entry name" value="Leu-rich_rpt"/>
</dbReference>
<evidence type="ECO:0000256" key="4">
    <source>
        <dbReference type="ARBA" id="ARBA00022614"/>
    </source>
</evidence>